<dbReference type="EMBL" id="SJPT01000010">
    <property type="protein sequence ID" value="TWU17796.1"/>
    <property type="molecule type" value="Genomic_DNA"/>
</dbReference>
<comment type="caution">
    <text evidence="2">The sequence shown here is derived from an EMBL/GenBank/DDBJ whole genome shotgun (WGS) entry which is preliminary data.</text>
</comment>
<feature type="transmembrane region" description="Helical" evidence="1">
    <location>
        <begin position="98"/>
        <end position="117"/>
    </location>
</feature>
<reference evidence="2 3" key="1">
    <citation type="submission" date="2019-02" db="EMBL/GenBank/DDBJ databases">
        <title>Deep-cultivation of Planctomycetes and their phenomic and genomic characterization uncovers novel biology.</title>
        <authorList>
            <person name="Wiegand S."/>
            <person name="Jogler M."/>
            <person name="Boedeker C."/>
            <person name="Pinto D."/>
            <person name="Vollmers J."/>
            <person name="Rivas-Marin E."/>
            <person name="Kohn T."/>
            <person name="Peeters S.H."/>
            <person name="Heuer A."/>
            <person name="Rast P."/>
            <person name="Oberbeckmann S."/>
            <person name="Bunk B."/>
            <person name="Jeske O."/>
            <person name="Meyerdierks A."/>
            <person name="Storesund J.E."/>
            <person name="Kallscheuer N."/>
            <person name="Luecker S."/>
            <person name="Lage O.M."/>
            <person name="Pohl T."/>
            <person name="Merkel B.J."/>
            <person name="Hornburger P."/>
            <person name="Mueller R.-W."/>
            <person name="Bruemmer F."/>
            <person name="Labrenz M."/>
            <person name="Spormann A.M."/>
            <person name="Op Den Camp H."/>
            <person name="Overmann J."/>
            <person name="Amann R."/>
            <person name="Jetten M.S.M."/>
            <person name="Mascher T."/>
            <person name="Medema M.H."/>
            <person name="Devos D.P."/>
            <person name="Kaster A.-K."/>
            <person name="Ovreas L."/>
            <person name="Rohde M."/>
            <person name="Galperin M.Y."/>
            <person name="Jogler C."/>
        </authorList>
    </citation>
    <scope>NUCLEOTIDE SEQUENCE [LARGE SCALE GENOMIC DNA]</scope>
    <source>
        <strain evidence="2 3">Pla52o</strain>
    </source>
</reference>
<sequence>MDETQTVGPQRGSWVGTCSLLSVHLIAFGMLDLVLVQMNWAFGDCFIVVGTNPTPRFESASMISDFIAAFTPVVLVLLALHLFVVFCLARRGNRWTSAYSHLALVCMGATGFLWTGWGVHAMSWGQPGIANPKAFATAALNADQFAIANIMRDE</sequence>
<dbReference type="AlphaFoldDB" id="A0A5C6C2S2"/>
<dbReference type="OrthoDB" id="290894at2"/>
<feature type="transmembrane region" description="Helical" evidence="1">
    <location>
        <begin position="12"/>
        <end position="31"/>
    </location>
</feature>
<keyword evidence="1" id="KW-1133">Transmembrane helix</keyword>
<proteinExistence type="predicted"/>
<evidence type="ECO:0000256" key="1">
    <source>
        <dbReference type="SAM" id="Phobius"/>
    </source>
</evidence>
<keyword evidence="1" id="KW-0812">Transmembrane</keyword>
<dbReference type="Proteomes" id="UP000316304">
    <property type="component" value="Unassembled WGS sequence"/>
</dbReference>
<name>A0A5C6C2S2_9BACT</name>
<keyword evidence="1" id="KW-0472">Membrane</keyword>
<protein>
    <submittedName>
        <fullName evidence="2">Uncharacterized protein</fullName>
    </submittedName>
</protein>
<keyword evidence="3" id="KW-1185">Reference proteome</keyword>
<organism evidence="2 3">
    <name type="scientific">Novipirellula galeiformis</name>
    <dbReference type="NCBI Taxonomy" id="2528004"/>
    <lineage>
        <taxon>Bacteria</taxon>
        <taxon>Pseudomonadati</taxon>
        <taxon>Planctomycetota</taxon>
        <taxon>Planctomycetia</taxon>
        <taxon>Pirellulales</taxon>
        <taxon>Pirellulaceae</taxon>
        <taxon>Novipirellula</taxon>
    </lineage>
</organism>
<dbReference type="RefSeq" id="WP_146596961.1">
    <property type="nucleotide sequence ID" value="NZ_SJPT01000010.1"/>
</dbReference>
<feature type="transmembrane region" description="Helical" evidence="1">
    <location>
        <begin position="66"/>
        <end position="86"/>
    </location>
</feature>
<evidence type="ECO:0000313" key="2">
    <source>
        <dbReference type="EMBL" id="TWU17796.1"/>
    </source>
</evidence>
<gene>
    <name evidence="2" type="ORF">Pla52o_50110</name>
</gene>
<accession>A0A5C6C2S2</accession>
<evidence type="ECO:0000313" key="3">
    <source>
        <dbReference type="Proteomes" id="UP000316304"/>
    </source>
</evidence>